<evidence type="ECO:0000256" key="2">
    <source>
        <dbReference type="SAM" id="SignalP"/>
    </source>
</evidence>
<name>A0AAU8ML54_9CRYP</name>
<evidence type="ECO:0000256" key="1">
    <source>
        <dbReference type="ARBA" id="ARBA00023078"/>
    </source>
</evidence>
<evidence type="ECO:0000313" key="3">
    <source>
        <dbReference type="EMBL" id="XCO00667.1"/>
    </source>
</evidence>
<sequence>MLRLSILAAIAAAAAAFQGPMMSLRPGVSSVSMQAIDRRSVAAGIGAAVIALPTASKAASGDFPKQSYFGAAPISAPFGDTYGTAGAPIWEKLGETEKGIFTRIAQTTKDQLEQASELISLGSWEASRQRLRMTMYETRKSMVRLTDVDGSKDAKDLFATFKKKLEALDRALVAKDKALSIKLIGDVRASYNKWAATVGGV</sequence>
<feature type="signal peptide" evidence="2">
    <location>
        <begin position="1"/>
        <end position="16"/>
    </location>
</feature>
<reference evidence="3" key="1">
    <citation type="submission" date="2024-06" db="EMBL/GenBank/DDBJ databases">
        <authorList>
            <person name="Zhao L."/>
        </authorList>
    </citation>
    <scope>NUCLEOTIDE SEQUENCE</scope>
    <source>
        <strain evidence="3">T11</strain>
    </source>
</reference>
<keyword evidence="2" id="KW-0732">Signal</keyword>
<protein>
    <submittedName>
        <fullName evidence="3">Chloroplast PsbQ</fullName>
    </submittedName>
</protein>
<dbReference type="InterPro" id="IPR023222">
    <property type="entry name" value="PsbQ-like_dom_sf"/>
</dbReference>
<dbReference type="SUPFAM" id="SSF101112">
    <property type="entry name" value="Oxygen-evolving enhancer protein 3"/>
    <property type="match status" value="1"/>
</dbReference>
<dbReference type="EMBL" id="PP870018">
    <property type="protein sequence ID" value="XCO00667.1"/>
    <property type="molecule type" value="mRNA"/>
</dbReference>
<dbReference type="AlphaFoldDB" id="A0AAU8ML54"/>
<organism evidence="3">
    <name type="scientific">Chroomonas placoidea</name>
    <dbReference type="NCBI Taxonomy" id="173977"/>
    <lineage>
        <taxon>Eukaryota</taxon>
        <taxon>Cryptophyceae</taxon>
        <taxon>Pyrenomonadales</taxon>
        <taxon>Chroomonadaceae</taxon>
        <taxon>Chroomonas</taxon>
    </lineage>
</organism>
<proteinExistence type="evidence at transcript level"/>
<dbReference type="Gene3D" id="1.20.120.290">
    <property type="entry name" value="Oxygen-evolving enhancer protein 3 (PsbQ), four-helix up-down bundle"/>
    <property type="match status" value="1"/>
</dbReference>
<accession>A0AAU8ML54</accession>
<keyword evidence="1" id="KW-0793">Thylakoid</keyword>
<feature type="chain" id="PRO_5043616715" evidence="2">
    <location>
        <begin position="17"/>
        <end position="201"/>
    </location>
</feature>